<gene>
    <name evidence="2" type="ORF">BVRB_024420</name>
</gene>
<evidence type="ECO:0000313" key="3">
    <source>
        <dbReference type="Proteomes" id="UP000035740"/>
    </source>
</evidence>
<dbReference type="Gramene" id="KMS94138">
    <property type="protein sequence ID" value="KMS94138"/>
    <property type="gene ID" value="BVRB_024420"/>
</dbReference>
<proteinExistence type="predicted"/>
<evidence type="ECO:0000313" key="2">
    <source>
        <dbReference type="EMBL" id="KMS94138.1"/>
    </source>
</evidence>
<name>A0A0J8B2Q2_BETVV</name>
<sequence>QNRCGPATHETEALSTRSMQSEHSDIIGRRRQTALQSTNSGSLFDEFNLAPGSPIHRIEIRELRGCVPRHGPARPQNGVLGSVRVMIADIVRASGTPGISLSKADPCPPIKLRAALLDDDERSLQNIYANWSRRSPIPTPDDEHRHLCETPTAIQNVVRKLLSAAYL</sequence>
<dbReference type="EMBL" id="KQ095789">
    <property type="protein sequence ID" value="KMS94138.1"/>
    <property type="molecule type" value="Genomic_DNA"/>
</dbReference>
<dbReference type="AlphaFoldDB" id="A0A0J8B2Q2"/>
<protein>
    <submittedName>
        <fullName evidence="2">Uncharacterized protein</fullName>
    </submittedName>
</protein>
<organism evidence="2 3">
    <name type="scientific">Beta vulgaris subsp. vulgaris</name>
    <name type="common">Beet</name>
    <dbReference type="NCBI Taxonomy" id="3555"/>
    <lineage>
        <taxon>Eukaryota</taxon>
        <taxon>Viridiplantae</taxon>
        <taxon>Streptophyta</taxon>
        <taxon>Embryophyta</taxon>
        <taxon>Tracheophyta</taxon>
        <taxon>Spermatophyta</taxon>
        <taxon>Magnoliopsida</taxon>
        <taxon>eudicotyledons</taxon>
        <taxon>Gunneridae</taxon>
        <taxon>Pentapetalae</taxon>
        <taxon>Caryophyllales</taxon>
        <taxon>Chenopodiaceae</taxon>
        <taxon>Betoideae</taxon>
        <taxon>Beta</taxon>
    </lineage>
</organism>
<feature type="non-terminal residue" evidence="2">
    <location>
        <position position="1"/>
    </location>
</feature>
<reference evidence="2 3" key="1">
    <citation type="journal article" date="2014" name="Nature">
        <title>The genome of the recently domesticated crop plant sugar beet (Beta vulgaris).</title>
        <authorList>
            <person name="Dohm J.C."/>
            <person name="Minoche A.E."/>
            <person name="Holtgrawe D."/>
            <person name="Capella-Gutierrez S."/>
            <person name="Zakrzewski F."/>
            <person name="Tafer H."/>
            <person name="Rupp O."/>
            <person name="Sorensen T.R."/>
            <person name="Stracke R."/>
            <person name="Reinhardt R."/>
            <person name="Goesmann A."/>
            <person name="Kraft T."/>
            <person name="Schulz B."/>
            <person name="Stadler P.F."/>
            <person name="Schmidt T."/>
            <person name="Gabaldon T."/>
            <person name="Lehrach H."/>
            <person name="Weisshaar B."/>
            <person name="Himmelbauer H."/>
        </authorList>
    </citation>
    <scope>NUCLEOTIDE SEQUENCE [LARGE SCALE GENOMIC DNA]</scope>
    <source>
        <tissue evidence="2">Taproot</tissue>
    </source>
</reference>
<feature type="region of interest" description="Disordered" evidence="1">
    <location>
        <begin position="1"/>
        <end position="20"/>
    </location>
</feature>
<accession>A0A0J8B2Q2</accession>
<keyword evidence="3" id="KW-1185">Reference proteome</keyword>
<evidence type="ECO:0000256" key="1">
    <source>
        <dbReference type="SAM" id="MobiDB-lite"/>
    </source>
</evidence>
<dbReference type="Proteomes" id="UP000035740">
    <property type="component" value="Unassembled WGS sequence"/>
</dbReference>